<dbReference type="SUPFAM" id="SSF56784">
    <property type="entry name" value="HAD-like"/>
    <property type="match status" value="1"/>
</dbReference>
<dbReference type="Proteomes" id="UP001320420">
    <property type="component" value="Unassembled WGS sequence"/>
</dbReference>
<comment type="caution">
    <text evidence="4">The sequence shown here is derived from an EMBL/GenBank/DDBJ whole genome shotgun (WGS) entry which is preliminary data.</text>
</comment>
<feature type="compositionally biased region" description="Basic residues" evidence="2">
    <location>
        <begin position="50"/>
        <end position="64"/>
    </location>
</feature>
<comment type="function">
    <text evidence="1">Essential component of the TIM23 complex, a complex that mediates the translocation of transit peptide-containing proteins across the mitochondrial inner membrane.</text>
</comment>
<evidence type="ECO:0000313" key="5">
    <source>
        <dbReference type="Proteomes" id="UP001320420"/>
    </source>
</evidence>
<feature type="compositionally biased region" description="Basic and acidic residues" evidence="2">
    <location>
        <begin position="68"/>
        <end position="77"/>
    </location>
</feature>
<dbReference type="AlphaFoldDB" id="A0AAN9UHP5"/>
<dbReference type="GO" id="GO:0005744">
    <property type="term" value="C:TIM23 mitochondrial import inner membrane translocase complex"/>
    <property type="evidence" value="ECO:0007669"/>
    <property type="project" value="UniProtKB-UniRule"/>
</dbReference>
<comment type="similarity">
    <text evidence="1">Belongs to the TIM50 family.</text>
</comment>
<evidence type="ECO:0000256" key="2">
    <source>
        <dbReference type="SAM" id="MobiDB-lite"/>
    </source>
</evidence>
<feature type="domain" description="FCP1 homology" evidence="3">
    <location>
        <begin position="104"/>
        <end position="274"/>
    </location>
</feature>
<accession>A0AAN9UHP5</accession>
<dbReference type="PROSITE" id="PS50969">
    <property type="entry name" value="FCP1"/>
    <property type="match status" value="1"/>
</dbReference>
<name>A0AAN9UHP5_9PEZI</name>
<organism evidence="4 5">
    <name type="scientific">Diatrype stigma</name>
    <dbReference type="NCBI Taxonomy" id="117547"/>
    <lineage>
        <taxon>Eukaryota</taxon>
        <taxon>Fungi</taxon>
        <taxon>Dikarya</taxon>
        <taxon>Ascomycota</taxon>
        <taxon>Pezizomycotina</taxon>
        <taxon>Sordariomycetes</taxon>
        <taxon>Xylariomycetidae</taxon>
        <taxon>Xylariales</taxon>
        <taxon>Diatrypaceae</taxon>
        <taxon>Diatrype</taxon>
    </lineage>
</organism>
<protein>
    <recommendedName>
        <fullName evidence="1">Mitochondrial import inner membrane translocase subunit TIM50</fullName>
    </recommendedName>
</protein>
<feature type="region of interest" description="Disordered" evidence="2">
    <location>
        <begin position="1"/>
        <end position="90"/>
    </location>
</feature>
<evidence type="ECO:0000256" key="1">
    <source>
        <dbReference type="RuleBase" id="RU365079"/>
    </source>
</evidence>
<dbReference type="InterPro" id="IPR023214">
    <property type="entry name" value="HAD_sf"/>
</dbReference>
<dbReference type="InterPro" id="IPR050365">
    <property type="entry name" value="TIM50"/>
</dbReference>
<gene>
    <name evidence="4" type="ORF">SLS62_009138</name>
</gene>
<keyword evidence="1" id="KW-0811">Translocation</keyword>
<keyword evidence="1" id="KW-0496">Mitochondrion</keyword>
<keyword evidence="5" id="KW-1185">Reference proteome</keyword>
<proteinExistence type="inferred from homology"/>
<dbReference type="InterPro" id="IPR036412">
    <property type="entry name" value="HAD-like_sf"/>
</dbReference>
<comment type="subcellular location">
    <subcellularLocation>
        <location evidence="1">Mitochondrion inner membrane</location>
        <topology evidence="1">Single-pass membrane protein</topology>
    </subcellularLocation>
</comment>
<keyword evidence="1" id="KW-0809">Transit peptide</keyword>
<dbReference type="Pfam" id="PF03031">
    <property type="entry name" value="NIF"/>
    <property type="match status" value="1"/>
</dbReference>
<keyword evidence="1" id="KW-0813">Transport</keyword>
<dbReference type="SMART" id="SM00577">
    <property type="entry name" value="CPDc"/>
    <property type="match status" value="1"/>
</dbReference>
<reference evidence="4 5" key="1">
    <citation type="submission" date="2024-02" db="EMBL/GenBank/DDBJ databases">
        <title>De novo assembly and annotation of 12 fungi associated with fruit tree decline syndrome in Ontario, Canada.</title>
        <authorList>
            <person name="Sulman M."/>
            <person name="Ellouze W."/>
            <person name="Ilyukhin E."/>
        </authorList>
    </citation>
    <scope>NUCLEOTIDE SEQUENCE [LARGE SCALE GENOMIC DNA]</scope>
    <source>
        <strain evidence="4 5">M11/M66-122</strain>
    </source>
</reference>
<evidence type="ECO:0000259" key="3">
    <source>
        <dbReference type="PROSITE" id="PS50969"/>
    </source>
</evidence>
<comment type="subunit">
    <text evidence="1">Component of the TIM23 complex.</text>
</comment>
<evidence type="ECO:0000313" key="4">
    <source>
        <dbReference type="EMBL" id="KAK7747196.1"/>
    </source>
</evidence>
<dbReference type="InterPro" id="IPR004274">
    <property type="entry name" value="FCP1_dom"/>
</dbReference>
<dbReference type="Gene3D" id="3.40.50.1000">
    <property type="entry name" value="HAD superfamily/HAD-like"/>
    <property type="match status" value="1"/>
</dbReference>
<keyword evidence="1" id="KW-0653">Protein transport</keyword>
<dbReference type="PANTHER" id="PTHR12210">
    <property type="entry name" value="DULLARD PROTEIN PHOSPHATASE"/>
    <property type="match status" value="1"/>
</dbReference>
<dbReference type="EMBL" id="JAKJXP020000092">
    <property type="protein sequence ID" value="KAK7747196.1"/>
    <property type="molecule type" value="Genomic_DNA"/>
</dbReference>
<dbReference type="GO" id="GO:0015031">
    <property type="term" value="P:protein transport"/>
    <property type="evidence" value="ECO:0007669"/>
    <property type="project" value="UniProtKB-KW"/>
</dbReference>
<sequence>MSAAGFGYMPYPPAGAGPGAGTQIPPQALSFNPFAPAFTPATSGQQRPHSQSRSRSRSPMRGKGKGQFPEKRDERAQPSRASGGIPNPTPEYLVHASLPPLLLPHPRQILVVIDLNGTLLFRPSRKNPSQFVERPHARRFLSYCIDTFHVAIWSSAKPDNVRRMCDQLMTPEQRQRVVAIWGRDKFGLDAADYNRRVQCYKRLGALWGAHEVARTHPRFDEGVRWSQADTVLIDDSLEKARSEPYNLVPIPEFMGDPNEPGYILPQVHDYINECSRQADISTYIRMSPFQSKANFMLGAPAVANAAAPAA</sequence>